<dbReference type="Proteomes" id="UP000269493">
    <property type="component" value="Unassembled WGS sequence"/>
</dbReference>
<dbReference type="AlphaFoldDB" id="A0A495VNV3"/>
<evidence type="ECO:0000313" key="1">
    <source>
        <dbReference type="EMBL" id="RKT50994.1"/>
    </source>
</evidence>
<accession>A0A495VNV3</accession>
<comment type="caution">
    <text evidence="1">The sequence shown here is derived from an EMBL/GenBank/DDBJ whole genome shotgun (WGS) entry which is preliminary data.</text>
</comment>
<protein>
    <submittedName>
        <fullName evidence="1">Uncharacterized protein</fullName>
    </submittedName>
</protein>
<organism evidence="1 2">
    <name type="scientific">Coprobacter fastidiosus NSB1 = JCM 33896</name>
    <dbReference type="NCBI Taxonomy" id="1349822"/>
    <lineage>
        <taxon>Bacteria</taxon>
        <taxon>Pseudomonadati</taxon>
        <taxon>Bacteroidota</taxon>
        <taxon>Bacteroidia</taxon>
        <taxon>Bacteroidales</taxon>
        <taxon>Barnesiellaceae</taxon>
        <taxon>Coprobacter</taxon>
    </lineage>
</organism>
<dbReference type="RefSeq" id="WP_022602401.1">
    <property type="nucleotide sequence ID" value="NZ_KI440825.1"/>
</dbReference>
<dbReference type="GeneID" id="92929552"/>
<sequence length="159" mass="18910">MKSKIIIVILIPILLEGCSSQLCLQKKTNKLIKELHEEADTVYLYSSAFNNFNLMWYHKNNFIYCFEVKPYRTKKNKPIEAKNISINKDSVNKYFNNFILKDIPCFESVLDGAWIKLLIKNRESLFSNIDTDCLFRNKYSVNSFPYKLRYDLSKIWKLK</sequence>
<dbReference type="OrthoDB" id="9991079at2"/>
<reference evidence="1 2" key="1">
    <citation type="submission" date="2018-10" db="EMBL/GenBank/DDBJ databases">
        <title>Genomic Encyclopedia of Archaeal and Bacterial Type Strains, Phase II (KMG-II): from individual species to whole genera.</title>
        <authorList>
            <person name="Goeker M."/>
        </authorList>
    </citation>
    <scope>NUCLEOTIDE SEQUENCE [LARGE SCALE GENOMIC DNA]</scope>
    <source>
        <strain evidence="1 2">NSB1</strain>
    </source>
</reference>
<name>A0A495VNV3_9BACT</name>
<dbReference type="EMBL" id="RBXN01000006">
    <property type="protein sequence ID" value="RKT50994.1"/>
    <property type="molecule type" value="Genomic_DNA"/>
</dbReference>
<evidence type="ECO:0000313" key="2">
    <source>
        <dbReference type="Proteomes" id="UP000269493"/>
    </source>
</evidence>
<proteinExistence type="predicted"/>
<gene>
    <name evidence="1" type="ORF">BC742_1954</name>
</gene>
<keyword evidence="2" id="KW-1185">Reference proteome</keyword>